<dbReference type="GO" id="GO:0006508">
    <property type="term" value="P:proteolysis"/>
    <property type="evidence" value="ECO:0007669"/>
    <property type="project" value="UniProtKB-KW"/>
</dbReference>
<evidence type="ECO:0000256" key="1">
    <source>
        <dbReference type="ARBA" id="ARBA00005234"/>
    </source>
</evidence>
<dbReference type="PANTHER" id="PTHR46896">
    <property type="entry name" value="SENTRIN-SPECIFIC PROTEASE"/>
    <property type="match status" value="1"/>
</dbReference>
<feature type="compositionally biased region" description="Low complexity" evidence="6">
    <location>
        <begin position="1360"/>
        <end position="1374"/>
    </location>
</feature>
<evidence type="ECO:0000256" key="2">
    <source>
        <dbReference type="ARBA" id="ARBA00022553"/>
    </source>
</evidence>
<dbReference type="Gene3D" id="3.30.310.130">
    <property type="entry name" value="Ubiquitin-related"/>
    <property type="match status" value="1"/>
</dbReference>
<dbReference type="GO" id="GO:0005737">
    <property type="term" value="C:cytoplasm"/>
    <property type="evidence" value="ECO:0007669"/>
    <property type="project" value="TreeGrafter"/>
</dbReference>
<dbReference type="PROSITE" id="PS50600">
    <property type="entry name" value="ULP_PROTEASE"/>
    <property type="match status" value="1"/>
</dbReference>
<evidence type="ECO:0000256" key="3">
    <source>
        <dbReference type="ARBA" id="ARBA00022670"/>
    </source>
</evidence>
<accession>A0A5C3DUU2</accession>
<feature type="compositionally biased region" description="Basic and acidic residues" evidence="6">
    <location>
        <begin position="758"/>
        <end position="772"/>
    </location>
</feature>
<keyword evidence="5" id="KW-0378">Hydrolase</keyword>
<proteinExistence type="inferred from homology"/>
<feature type="region of interest" description="Disordered" evidence="6">
    <location>
        <begin position="1316"/>
        <end position="1374"/>
    </location>
</feature>
<evidence type="ECO:0000259" key="7">
    <source>
        <dbReference type="PROSITE" id="PS50600"/>
    </source>
</evidence>
<keyword evidence="3" id="KW-0645">Protease</keyword>
<dbReference type="SUPFAM" id="SSF54001">
    <property type="entry name" value="Cysteine proteinases"/>
    <property type="match status" value="1"/>
</dbReference>
<feature type="compositionally biased region" description="Low complexity" evidence="6">
    <location>
        <begin position="1220"/>
        <end position="1231"/>
    </location>
</feature>
<dbReference type="Proteomes" id="UP000324022">
    <property type="component" value="Unassembled WGS sequence"/>
</dbReference>
<comment type="similarity">
    <text evidence="1">Belongs to the peptidase C48 family.</text>
</comment>
<dbReference type="Gene3D" id="1.10.418.20">
    <property type="match status" value="1"/>
</dbReference>
<feature type="compositionally biased region" description="Low complexity" evidence="6">
    <location>
        <begin position="157"/>
        <end position="171"/>
    </location>
</feature>
<name>A0A5C3DUU2_9BASI</name>
<feature type="region of interest" description="Disordered" evidence="6">
    <location>
        <begin position="758"/>
        <end position="854"/>
    </location>
</feature>
<dbReference type="GO" id="GO:0070139">
    <property type="term" value="F:SUMO-specific endopeptidase activity"/>
    <property type="evidence" value="ECO:0007669"/>
    <property type="project" value="TreeGrafter"/>
</dbReference>
<protein>
    <recommendedName>
        <fullName evidence="7">Ubiquitin-like protease family profile domain-containing protein</fullName>
    </recommendedName>
</protein>
<feature type="compositionally biased region" description="Low complexity" evidence="6">
    <location>
        <begin position="136"/>
        <end position="147"/>
    </location>
</feature>
<feature type="compositionally biased region" description="Basic and acidic residues" evidence="6">
    <location>
        <begin position="1086"/>
        <end position="1115"/>
    </location>
</feature>
<feature type="compositionally biased region" description="Polar residues" evidence="6">
    <location>
        <begin position="560"/>
        <end position="572"/>
    </location>
</feature>
<keyword evidence="2" id="KW-0597">Phosphoprotein</keyword>
<feature type="region of interest" description="Disordered" evidence="6">
    <location>
        <begin position="545"/>
        <end position="614"/>
    </location>
</feature>
<organism evidence="8 9">
    <name type="scientific">Ustilago trichophora</name>
    <dbReference type="NCBI Taxonomy" id="86804"/>
    <lineage>
        <taxon>Eukaryota</taxon>
        <taxon>Fungi</taxon>
        <taxon>Dikarya</taxon>
        <taxon>Basidiomycota</taxon>
        <taxon>Ustilaginomycotina</taxon>
        <taxon>Ustilaginomycetes</taxon>
        <taxon>Ustilaginales</taxon>
        <taxon>Ustilaginaceae</taxon>
        <taxon>Ustilago</taxon>
    </lineage>
</organism>
<dbReference type="InterPro" id="IPR051947">
    <property type="entry name" value="Sentrin-specific_protease"/>
</dbReference>
<feature type="compositionally biased region" description="Polar residues" evidence="6">
    <location>
        <begin position="48"/>
        <end position="61"/>
    </location>
</feature>
<feature type="region of interest" description="Disordered" evidence="6">
    <location>
        <begin position="1198"/>
        <end position="1304"/>
    </location>
</feature>
<sequence length="1374" mass="151616">MADNPLGSIANEREALASLHGVGGSGSSRRQDELQHRRTPTRIDVPKQGSTPAMPSSLRSNTHYRKQPNRPGKSSLPKHPTLFSAQDRLYTDNSHSGYDEIPRETATRTLNRSIAKRTPSPNSQARTQPASPSNGVSVVLAHSSSHSNKGKGRVRDVNTSSSRSVRSNPSRKASKSERRASKADVINLDSDNEDDEIQPGSPPPSRNHHQKRHSDTIGISPALEAKAKRLEKGMAASSATSPDLFYAFSKDQPRKGPLRLEEPREAPKHDSRILHIRDSASPEPLEVKASPRLNRSGRPSQKMVDRMHPRNPSPNATVATQQASANGSSFKTTPSPIRSLSLSGQTAERNGASHSSKRRRTDRAASPLQRQGDPFSLPHEVRLEAIVVSDIWRSREDARPFAVFQSHSLSFSLTPDKQIKIYYSDIQQVVASQEEVTDYATFGFTLRCGSDSAERVHGTFSDYDPRASGGAAEIQLIAKTEESDLRNHRLAVAYVINKALPKSTSDDVQIRWLNQPSSKIKVGSVDAVKKLPWPQQRAARTLIFPGSDRQPPHEWHHTPRASSSLSTTQQPGRKTFDIQPASPKSPAGAPIDIDMPNLSSAQKSPSLPPLTVPKSKSATYAASKVDTRHQILAASTEQILQYPYEGVGAMSINGRDFERLLDGQLLNDIIIEFGLKFMLGEIRERDANLADSIYVFNTFFCKILMDEPTVESSYRKLRRWTSKVDLFSKKYIVVPINEAYHWYLAVIVNPGLMLVDQTQDKDSGSEQDREEVASALTVARITATPPPIAPAAESARRDDNAGGAQLDEDRLSASLEPETPPLPSTRSATDLPPVPAPMDVDRDSRASTPTKGADGPVDLNRTFIITFDSLGSRHVKLGNKLHEYLWREALDKNRLTAAQLAKRVRKEEAKQTGQPEGEVRQTRAQDAAQKLYREDVDDVTMDEFNGKDDAKEVAAVESSVRMVQVQDTRQLAEGVDAETLAKSLPKTPYIDAQVPSQPNFCDCGIYLLHYFDRFFHEPEKLLKLVVEGKMKISSVNKSSAAKRRQYRDEVERSAASEWQAGEVSTKRAYWRSKILDLSDEWKEHVKAKKAAEVERKREKDEEKDSKPDEENHATEHGAQQKQREVEAQISDSAMPASEPLIDTAAGPNQSEGSRVVGAEKDDGLGSSYDIERSVSEYAQGKDLAGKRLVESVIAQAMSTQKEPLSQEHLLDLQRKEQEQPQETPQIPQKTKSQLRFNTRPHVPPTSLHFPMGDTSGSVLLRPSDSAALSHAPEPRGPETSSPKLTASSPAALQRTFQQQQQQSLKASFGSYMLDQSASNPELRLPLSFESSNNTKRAREEEDEAISDERDSSASVAEIVAPSLSPSSSAAADGL</sequence>
<evidence type="ECO:0000256" key="4">
    <source>
        <dbReference type="ARBA" id="ARBA00022786"/>
    </source>
</evidence>
<dbReference type="PANTHER" id="PTHR46896:SF3">
    <property type="entry name" value="FI06413P-RELATED"/>
    <property type="match status" value="1"/>
</dbReference>
<dbReference type="InterPro" id="IPR003653">
    <property type="entry name" value="Peptidase_C48_C"/>
</dbReference>
<dbReference type="EMBL" id="OOIN01000002">
    <property type="protein sequence ID" value="SPO21001.1"/>
    <property type="molecule type" value="Genomic_DNA"/>
</dbReference>
<feature type="compositionally biased region" description="Polar residues" evidence="6">
    <location>
        <begin position="313"/>
        <end position="354"/>
    </location>
</feature>
<feature type="region of interest" description="Disordered" evidence="6">
    <location>
        <begin position="245"/>
        <end position="376"/>
    </location>
</feature>
<feature type="region of interest" description="Disordered" evidence="6">
    <location>
        <begin position="1086"/>
        <end position="1167"/>
    </location>
</feature>
<feature type="compositionally biased region" description="Basic and acidic residues" evidence="6">
    <location>
        <begin position="97"/>
        <end position="106"/>
    </location>
</feature>
<feature type="compositionally biased region" description="Polar residues" evidence="6">
    <location>
        <begin position="119"/>
        <end position="135"/>
    </location>
</feature>
<keyword evidence="4" id="KW-0833">Ubl conjugation pathway</keyword>
<keyword evidence="9" id="KW-1185">Reference proteome</keyword>
<dbReference type="Pfam" id="PF02902">
    <property type="entry name" value="Peptidase_C48"/>
    <property type="match status" value="1"/>
</dbReference>
<dbReference type="InterPro" id="IPR038765">
    <property type="entry name" value="Papain-like_cys_pep_sf"/>
</dbReference>
<reference evidence="8 9" key="1">
    <citation type="submission" date="2018-03" db="EMBL/GenBank/DDBJ databases">
        <authorList>
            <person name="Guldener U."/>
        </authorList>
    </citation>
    <scope>NUCLEOTIDE SEQUENCE [LARGE SCALE GENOMIC DNA]</scope>
    <source>
        <strain evidence="8 9">NBRC100155</strain>
    </source>
</reference>
<evidence type="ECO:0000313" key="8">
    <source>
        <dbReference type="EMBL" id="SPO21001.1"/>
    </source>
</evidence>
<feature type="compositionally biased region" description="Basic and acidic residues" evidence="6">
    <location>
        <begin position="1157"/>
        <end position="1167"/>
    </location>
</feature>
<evidence type="ECO:0000256" key="5">
    <source>
        <dbReference type="ARBA" id="ARBA00022801"/>
    </source>
</evidence>
<feature type="compositionally biased region" description="Polar residues" evidence="6">
    <location>
        <begin position="1278"/>
        <end position="1296"/>
    </location>
</feature>
<evidence type="ECO:0000313" key="9">
    <source>
        <dbReference type="Proteomes" id="UP000324022"/>
    </source>
</evidence>
<gene>
    <name evidence="8" type="ORF">UTRI_00478</name>
</gene>
<feature type="domain" description="Ubiquitin-like protease family profile" evidence="7">
    <location>
        <begin position="650"/>
        <end position="1014"/>
    </location>
</feature>
<dbReference type="GO" id="GO:0005634">
    <property type="term" value="C:nucleus"/>
    <property type="evidence" value="ECO:0007669"/>
    <property type="project" value="TreeGrafter"/>
</dbReference>
<evidence type="ECO:0000256" key="6">
    <source>
        <dbReference type="SAM" id="MobiDB-lite"/>
    </source>
</evidence>
<dbReference type="GO" id="GO:0016926">
    <property type="term" value="P:protein desumoylation"/>
    <property type="evidence" value="ECO:0007669"/>
    <property type="project" value="TreeGrafter"/>
</dbReference>
<feature type="compositionally biased region" description="Basic and acidic residues" evidence="6">
    <location>
        <begin position="1204"/>
        <end position="1218"/>
    </location>
</feature>
<feature type="region of interest" description="Disordered" evidence="6">
    <location>
        <begin position="1"/>
        <end position="221"/>
    </location>
</feature>
<dbReference type="OrthoDB" id="442460at2759"/>
<feature type="compositionally biased region" description="Basic and acidic residues" evidence="6">
    <location>
        <begin position="251"/>
        <end position="280"/>
    </location>
</feature>